<feature type="transmembrane region" description="Helical" evidence="2">
    <location>
        <begin position="261"/>
        <end position="282"/>
    </location>
</feature>
<evidence type="ECO:0000256" key="2">
    <source>
        <dbReference type="SAM" id="Phobius"/>
    </source>
</evidence>
<accession>A0A2T6ZSQ1</accession>
<organism evidence="3 4">
    <name type="scientific">Tuber borchii</name>
    <name type="common">White truffle</name>
    <dbReference type="NCBI Taxonomy" id="42251"/>
    <lineage>
        <taxon>Eukaryota</taxon>
        <taxon>Fungi</taxon>
        <taxon>Dikarya</taxon>
        <taxon>Ascomycota</taxon>
        <taxon>Pezizomycotina</taxon>
        <taxon>Pezizomycetes</taxon>
        <taxon>Pezizales</taxon>
        <taxon>Tuberaceae</taxon>
        <taxon>Tuber</taxon>
    </lineage>
</organism>
<dbReference type="STRING" id="42251.A0A2T6ZSQ1"/>
<dbReference type="PANTHER" id="PTHR37488">
    <property type="entry name" value="DUF1275 DOMAIN-CONTAINING PROTEIN"/>
    <property type="match status" value="1"/>
</dbReference>
<evidence type="ECO:0000313" key="3">
    <source>
        <dbReference type="EMBL" id="PUU78496.1"/>
    </source>
</evidence>
<gene>
    <name evidence="3" type="ORF">B9Z19DRAFT_983135</name>
</gene>
<keyword evidence="2" id="KW-0812">Transmembrane</keyword>
<proteinExistence type="predicted"/>
<evidence type="ECO:0000313" key="4">
    <source>
        <dbReference type="Proteomes" id="UP000244722"/>
    </source>
</evidence>
<dbReference type="OrthoDB" id="5288586at2759"/>
<keyword evidence="4" id="KW-1185">Reference proteome</keyword>
<keyword evidence="2" id="KW-0472">Membrane</keyword>
<feature type="transmembrane region" description="Helical" evidence="2">
    <location>
        <begin position="106"/>
        <end position="128"/>
    </location>
</feature>
<comment type="caution">
    <text evidence="3">The sequence shown here is derived from an EMBL/GenBank/DDBJ whole genome shotgun (WGS) entry which is preliminary data.</text>
</comment>
<dbReference type="Proteomes" id="UP000244722">
    <property type="component" value="Unassembled WGS sequence"/>
</dbReference>
<evidence type="ECO:0008006" key="5">
    <source>
        <dbReference type="Google" id="ProtNLM"/>
    </source>
</evidence>
<dbReference type="PANTHER" id="PTHR37488:SF7">
    <property type="entry name" value="DUF1275 DOMAIN PROTEIN"/>
    <property type="match status" value="1"/>
</dbReference>
<feature type="transmembrane region" description="Helical" evidence="2">
    <location>
        <begin position="183"/>
        <end position="203"/>
    </location>
</feature>
<feature type="compositionally biased region" description="Polar residues" evidence="1">
    <location>
        <begin position="11"/>
        <end position="23"/>
    </location>
</feature>
<dbReference type="EMBL" id="NESQ01000118">
    <property type="protein sequence ID" value="PUU78496.1"/>
    <property type="molecule type" value="Genomic_DNA"/>
</dbReference>
<evidence type="ECO:0000256" key="1">
    <source>
        <dbReference type="SAM" id="MobiDB-lite"/>
    </source>
</evidence>
<dbReference type="AlphaFoldDB" id="A0A2T6ZSQ1"/>
<feature type="transmembrane region" description="Helical" evidence="2">
    <location>
        <begin position="62"/>
        <end position="86"/>
    </location>
</feature>
<feature type="transmembrane region" description="Helical" evidence="2">
    <location>
        <begin position="140"/>
        <end position="163"/>
    </location>
</feature>
<protein>
    <recommendedName>
        <fullName evidence="5">DUF1275 domain protein</fullName>
    </recommendedName>
</protein>
<name>A0A2T6ZSQ1_TUBBO</name>
<keyword evidence="2" id="KW-1133">Transmembrane helix</keyword>
<sequence length="301" mass="31712">MASAPAGQCSFGCTSDSSTTTANPHAKPDAIGETPIEDGSGRGGVRNYLLTRISTQHADLSLLLCTFVSGVIDSSVYNSWAVFAAMQTGNTIFLSLGASNQPVTKPYGWLRSLTAIICFMFGAVLTGIKREKYSASSRGTLFTSFILQAAAVFLAAGLVQGGAIPGSKPHAQKVNGKVDFWELLPLVFLAMQFGAQIATSRLLGVREIPTTVLTSLYTDLITDPLLLRGGNIKRNRRFGSILFMLLGGISGGWISKSSAGLAGSLFVGGAIKVGLAVGWLLFPVEEVKEEVTKGEKVKAEA</sequence>
<dbReference type="InterPro" id="IPR010699">
    <property type="entry name" value="DUF1275"/>
</dbReference>
<reference evidence="3 4" key="1">
    <citation type="submission" date="2017-04" db="EMBL/GenBank/DDBJ databases">
        <title>Draft genome sequence of Tuber borchii Vittad., a whitish edible truffle.</title>
        <authorList>
            <consortium name="DOE Joint Genome Institute"/>
            <person name="Murat C."/>
            <person name="Kuo A."/>
            <person name="Barry K.W."/>
            <person name="Clum A."/>
            <person name="Dockter R.B."/>
            <person name="Fauchery L."/>
            <person name="Iotti M."/>
            <person name="Kohler A."/>
            <person name="Labutti K."/>
            <person name="Lindquist E.A."/>
            <person name="Lipzen A."/>
            <person name="Ohm R.A."/>
            <person name="Wang M."/>
            <person name="Grigoriev I.V."/>
            <person name="Zambonelli A."/>
            <person name="Martin F.M."/>
        </authorList>
    </citation>
    <scope>NUCLEOTIDE SEQUENCE [LARGE SCALE GENOMIC DNA]</scope>
    <source>
        <strain evidence="3 4">Tbo3840</strain>
    </source>
</reference>
<feature type="region of interest" description="Disordered" evidence="1">
    <location>
        <begin position="1"/>
        <end position="39"/>
    </location>
</feature>
<dbReference type="Pfam" id="PF06912">
    <property type="entry name" value="DUF1275"/>
    <property type="match status" value="1"/>
</dbReference>
<feature type="transmembrane region" description="Helical" evidence="2">
    <location>
        <begin position="238"/>
        <end position="255"/>
    </location>
</feature>